<dbReference type="InterPro" id="IPR039437">
    <property type="entry name" value="FrzH/put_lumazine-bd"/>
</dbReference>
<keyword evidence="1" id="KW-0732">Signal</keyword>
<dbReference type="EMBL" id="FQWL01000001">
    <property type="protein sequence ID" value="SHG28328.1"/>
    <property type="molecule type" value="Genomic_DNA"/>
</dbReference>
<dbReference type="Gene3D" id="3.10.450.50">
    <property type="match status" value="2"/>
</dbReference>
<dbReference type="SUPFAM" id="SSF54427">
    <property type="entry name" value="NTF2-like"/>
    <property type="match status" value="2"/>
</dbReference>
<dbReference type="OrthoDB" id="1431977at2"/>
<dbReference type="AlphaFoldDB" id="A0A1M5IJ08"/>
<feature type="signal peptide" evidence="1">
    <location>
        <begin position="1"/>
        <end position="21"/>
    </location>
</feature>
<evidence type="ECO:0000256" key="1">
    <source>
        <dbReference type="SAM" id="SignalP"/>
    </source>
</evidence>
<dbReference type="STRING" id="570519.SAMN04488116_0743"/>
<evidence type="ECO:0000313" key="3">
    <source>
        <dbReference type="Proteomes" id="UP000184532"/>
    </source>
</evidence>
<feature type="chain" id="PRO_5012229010" evidence="1">
    <location>
        <begin position="22"/>
        <end position="289"/>
    </location>
</feature>
<accession>A0A1M5IJ08</accession>
<keyword evidence="3" id="KW-1185">Reference proteome</keyword>
<dbReference type="Proteomes" id="UP000184532">
    <property type="component" value="Unassembled WGS sequence"/>
</dbReference>
<dbReference type="RefSeq" id="WP_073176530.1">
    <property type="nucleotide sequence ID" value="NZ_FQWL01000001.1"/>
</dbReference>
<dbReference type="InterPro" id="IPR032710">
    <property type="entry name" value="NTF2-like_dom_sf"/>
</dbReference>
<dbReference type="Pfam" id="PF12893">
    <property type="entry name" value="Lumazine_bd_2"/>
    <property type="match status" value="2"/>
</dbReference>
<name>A0A1M5IJ08_9FLAO</name>
<protein>
    <submittedName>
        <fullName evidence="2">Putative lumazine-binding</fullName>
    </submittedName>
</protein>
<proteinExistence type="predicted"/>
<organism evidence="2 3">
    <name type="scientific">Flagellimonas flava</name>
    <dbReference type="NCBI Taxonomy" id="570519"/>
    <lineage>
        <taxon>Bacteria</taxon>
        <taxon>Pseudomonadati</taxon>
        <taxon>Bacteroidota</taxon>
        <taxon>Flavobacteriia</taxon>
        <taxon>Flavobacteriales</taxon>
        <taxon>Flavobacteriaceae</taxon>
        <taxon>Flagellimonas</taxon>
    </lineage>
</organism>
<gene>
    <name evidence="2" type="ORF">SAMN04488116_0743</name>
</gene>
<evidence type="ECO:0000313" key="2">
    <source>
        <dbReference type="EMBL" id="SHG28328.1"/>
    </source>
</evidence>
<reference evidence="3" key="1">
    <citation type="submission" date="2016-11" db="EMBL/GenBank/DDBJ databases">
        <authorList>
            <person name="Varghese N."/>
            <person name="Submissions S."/>
        </authorList>
    </citation>
    <scope>NUCLEOTIDE SEQUENCE [LARGE SCALE GENOMIC DNA]</scope>
    <source>
        <strain evidence="3">DSM 22638</strain>
    </source>
</reference>
<sequence>MPWNGMFVLSLCLVLFVPLHAQDKVPETLNPKFIFHPDNVVQNTEDYAEIYSVMGKYYQGVEMAQPDLLDEVFHETWFMRDTDTPNTATLNIENKSKFIKRVQDHGPYPGYASDRVFATVGLANGNLAFVRVNKAPSRSATSFVLFKLNGKWTLMDKVWADVREGSQTVHRSLAYTATESLLHSYFEALSTYNVEKVSGMLHIGWDKKYLNPKGQLKTISKTEFLKTIPGQQHQIDFNQLFAIELYHDNLAVARVDFPSTNSTSFFTLFKINGVWKITSERSSSGHFLD</sequence>